<dbReference type="GO" id="GO:0008817">
    <property type="term" value="F:corrinoid adenosyltransferase activity"/>
    <property type="evidence" value="ECO:0007669"/>
    <property type="project" value="UniProtKB-UniRule"/>
</dbReference>
<name>A0A832G7W9_9BACT</name>
<gene>
    <name evidence="8" type="ORF">ENS56_12810</name>
</gene>
<dbReference type="PANTHER" id="PTHR12213">
    <property type="entry name" value="CORRINOID ADENOSYLTRANSFERASE"/>
    <property type="match status" value="1"/>
</dbReference>
<accession>A0A832G7W9</accession>
<sequence>MKIYTKTGDKGETSLFGGERVQKNNLRINAYGTIDELNSFVGLALTEVKSEEIKNVLFDLQNKLFIVGSDLATPENEKNKKLNISRTSEDFITKAESDIDNFTEKLDELRNFILPGGSKGSAMLHVCRTISRRAEREIVTLKNSEYVNDNILVFLNRISDLFFVLSRYENKVSNHPDIIWNPKS</sequence>
<evidence type="ECO:0000256" key="2">
    <source>
        <dbReference type="ARBA" id="ARBA00011233"/>
    </source>
</evidence>
<comment type="caution">
    <text evidence="8">The sequence shown here is derived from an EMBL/GenBank/DDBJ whole genome shotgun (WGS) entry which is preliminary data.</text>
</comment>
<dbReference type="EMBL" id="DSVI01000020">
    <property type="protein sequence ID" value="HGT48909.1"/>
    <property type="molecule type" value="Genomic_DNA"/>
</dbReference>
<dbReference type="Gene3D" id="1.20.1200.10">
    <property type="entry name" value="Cobalamin adenosyltransferase-like"/>
    <property type="match status" value="1"/>
</dbReference>
<keyword evidence="3 6" id="KW-0808">Transferase</keyword>
<dbReference type="InterPro" id="IPR029499">
    <property type="entry name" value="PduO-typ"/>
</dbReference>
<evidence type="ECO:0000256" key="5">
    <source>
        <dbReference type="ARBA" id="ARBA00022840"/>
    </source>
</evidence>
<keyword evidence="5 6" id="KW-0067">ATP-binding</keyword>
<reference evidence="8" key="1">
    <citation type="journal article" date="2020" name="mSystems">
        <title>Genome- and Community-Level Interaction Insights into Carbon Utilization and Element Cycling Functions of Hydrothermarchaeota in Hydrothermal Sediment.</title>
        <authorList>
            <person name="Zhou Z."/>
            <person name="Liu Y."/>
            <person name="Xu W."/>
            <person name="Pan J."/>
            <person name="Luo Z.H."/>
            <person name="Li M."/>
        </authorList>
    </citation>
    <scope>NUCLEOTIDE SEQUENCE [LARGE SCALE GENOMIC DNA]</scope>
    <source>
        <strain evidence="8">SpSt-500</strain>
    </source>
</reference>
<dbReference type="AlphaFoldDB" id="A0A832G7W9"/>
<organism evidence="8">
    <name type="scientific">Ignavibacterium album</name>
    <dbReference type="NCBI Taxonomy" id="591197"/>
    <lineage>
        <taxon>Bacteria</taxon>
        <taxon>Pseudomonadati</taxon>
        <taxon>Ignavibacteriota</taxon>
        <taxon>Ignavibacteria</taxon>
        <taxon>Ignavibacteriales</taxon>
        <taxon>Ignavibacteriaceae</taxon>
        <taxon>Ignavibacterium</taxon>
    </lineage>
</organism>
<protein>
    <recommendedName>
        <fullName evidence="6">Corrinoid adenosyltransferase</fullName>
        <ecNumber evidence="6">2.5.1.17</ecNumber>
    </recommendedName>
    <alternativeName>
        <fullName evidence="6">Cob(II)alamin adenosyltransferase</fullName>
    </alternativeName>
    <alternativeName>
        <fullName evidence="6">Cob(II)yrinic acid a,c-diamide adenosyltransferase</fullName>
    </alternativeName>
    <alternativeName>
        <fullName evidence="6">Cobinamide/cobalamin adenosyltransferase</fullName>
    </alternativeName>
</protein>
<evidence type="ECO:0000256" key="6">
    <source>
        <dbReference type="RuleBase" id="RU366026"/>
    </source>
</evidence>
<dbReference type="EC" id="2.5.1.17" evidence="6"/>
<dbReference type="GO" id="GO:0009236">
    <property type="term" value="P:cobalamin biosynthetic process"/>
    <property type="evidence" value="ECO:0007669"/>
    <property type="project" value="UniProtKB-UniRule"/>
</dbReference>
<keyword evidence="6" id="KW-0169">Cobalamin biosynthesis</keyword>
<dbReference type="SUPFAM" id="SSF89028">
    <property type="entry name" value="Cobalamin adenosyltransferase-like"/>
    <property type="match status" value="1"/>
</dbReference>
<comment type="catalytic activity">
    <reaction evidence="6">
        <text>2 cob(II)alamin + reduced [electron-transfer flavoprotein] + 2 ATP = 2 adenosylcob(III)alamin + 2 triphosphate + oxidized [electron-transfer flavoprotein] + 3 H(+)</text>
        <dbReference type="Rhea" id="RHEA:28671"/>
        <dbReference type="Rhea" id="RHEA-COMP:10685"/>
        <dbReference type="Rhea" id="RHEA-COMP:10686"/>
        <dbReference type="ChEBI" id="CHEBI:15378"/>
        <dbReference type="ChEBI" id="CHEBI:16304"/>
        <dbReference type="ChEBI" id="CHEBI:18036"/>
        <dbReference type="ChEBI" id="CHEBI:18408"/>
        <dbReference type="ChEBI" id="CHEBI:30616"/>
        <dbReference type="ChEBI" id="CHEBI:57692"/>
        <dbReference type="ChEBI" id="CHEBI:58307"/>
        <dbReference type="EC" id="2.5.1.17"/>
    </reaction>
</comment>
<comment type="pathway">
    <text evidence="6">Cofactor biosynthesis; adenosylcobalamin biosynthesis; adenosylcobalamin from cob(II)yrinate a,c-diamide: step 2/7.</text>
</comment>
<dbReference type="GO" id="GO:0005524">
    <property type="term" value="F:ATP binding"/>
    <property type="evidence" value="ECO:0007669"/>
    <property type="project" value="UniProtKB-UniRule"/>
</dbReference>
<evidence type="ECO:0000313" key="8">
    <source>
        <dbReference type="EMBL" id="HGT48909.1"/>
    </source>
</evidence>
<evidence type="ECO:0000256" key="4">
    <source>
        <dbReference type="ARBA" id="ARBA00022741"/>
    </source>
</evidence>
<feature type="domain" description="Cobalamin adenosyltransferase-like" evidence="7">
    <location>
        <begin position="3"/>
        <end position="168"/>
    </location>
</feature>
<comment type="catalytic activity">
    <reaction evidence="6">
        <text>2 cob(II)yrinate a,c diamide + reduced [electron-transfer flavoprotein] + 2 ATP = 2 adenosylcob(III)yrinate a,c-diamide + 2 triphosphate + oxidized [electron-transfer flavoprotein] + 3 H(+)</text>
        <dbReference type="Rhea" id="RHEA:11528"/>
        <dbReference type="Rhea" id="RHEA-COMP:10685"/>
        <dbReference type="Rhea" id="RHEA-COMP:10686"/>
        <dbReference type="ChEBI" id="CHEBI:15378"/>
        <dbReference type="ChEBI" id="CHEBI:18036"/>
        <dbReference type="ChEBI" id="CHEBI:30616"/>
        <dbReference type="ChEBI" id="CHEBI:57692"/>
        <dbReference type="ChEBI" id="CHEBI:58307"/>
        <dbReference type="ChEBI" id="CHEBI:58503"/>
        <dbReference type="ChEBI" id="CHEBI:58537"/>
        <dbReference type="EC" id="2.5.1.17"/>
    </reaction>
</comment>
<comment type="similarity">
    <text evidence="1 6">Belongs to the Cob(I)alamin adenosyltransferase family.</text>
</comment>
<comment type="subunit">
    <text evidence="2">Homotrimer.</text>
</comment>
<evidence type="ECO:0000256" key="1">
    <source>
        <dbReference type="ARBA" id="ARBA00007487"/>
    </source>
</evidence>
<dbReference type="PANTHER" id="PTHR12213:SF0">
    <property type="entry name" value="CORRINOID ADENOSYLTRANSFERASE MMAB"/>
    <property type="match status" value="1"/>
</dbReference>
<dbReference type="Pfam" id="PF01923">
    <property type="entry name" value="Cob_adeno_trans"/>
    <property type="match status" value="1"/>
</dbReference>
<keyword evidence="4 6" id="KW-0547">Nucleotide-binding</keyword>
<proteinExistence type="inferred from homology"/>
<evidence type="ECO:0000259" key="7">
    <source>
        <dbReference type="Pfam" id="PF01923"/>
    </source>
</evidence>
<dbReference type="UniPathway" id="UPA00148">
    <property type="reaction ID" value="UER00233"/>
</dbReference>
<evidence type="ECO:0000256" key="3">
    <source>
        <dbReference type="ARBA" id="ARBA00022679"/>
    </source>
</evidence>
<dbReference type="InterPro" id="IPR036451">
    <property type="entry name" value="CblAdoTrfase-like_sf"/>
</dbReference>
<dbReference type="InterPro" id="IPR016030">
    <property type="entry name" value="CblAdoTrfase-like"/>
</dbReference>
<dbReference type="FunFam" id="1.20.1200.10:FF:000001">
    <property type="entry name" value="Cob(I)yrinic acid a,c-diamide adenosyltransferase"/>
    <property type="match status" value="1"/>
</dbReference>
<dbReference type="NCBIfam" id="TIGR00636">
    <property type="entry name" value="PduO_Nterm"/>
    <property type="match status" value="1"/>
</dbReference>